<feature type="non-terminal residue" evidence="2">
    <location>
        <position position="196"/>
    </location>
</feature>
<sequence>MATRTITALFDSRAEADKAVQALVSEAGVSQSSVRVEAGSGTAAAGASAQQDKGFFASLRDMFIPDEDQHAYAEGVRRGGAMVSAKVEDAQMDTAMDVLERHGAVDLDEREATWKREGWTGYSGAAAAGAGVGAGTGAVVGASSDGTSTGVAAMPGAAGASSAPDGAPGNPPGTMLSRGVDQVAGTNTSGAHPEHE</sequence>
<feature type="region of interest" description="Disordered" evidence="1">
    <location>
        <begin position="153"/>
        <end position="196"/>
    </location>
</feature>
<accession>A0A6J4JV48</accession>
<organism evidence="2">
    <name type="scientific">uncultured Acetobacteraceae bacterium</name>
    <dbReference type="NCBI Taxonomy" id="169975"/>
    <lineage>
        <taxon>Bacteria</taxon>
        <taxon>Pseudomonadati</taxon>
        <taxon>Pseudomonadota</taxon>
        <taxon>Alphaproteobacteria</taxon>
        <taxon>Acetobacterales</taxon>
        <taxon>Acetobacteraceae</taxon>
        <taxon>environmental samples</taxon>
    </lineage>
</organism>
<evidence type="ECO:0000313" key="2">
    <source>
        <dbReference type="EMBL" id="CAA9288442.1"/>
    </source>
</evidence>
<evidence type="ECO:0008006" key="3">
    <source>
        <dbReference type="Google" id="ProtNLM"/>
    </source>
</evidence>
<gene>
    <name evidence="2" type="ORF">AVDCRST_MAG08-4384</name>
</gene>
<dbReference type="EMBL" id="CADCTG010000354">
    <property type="protein sequence ID" value="CAA9288442.1"/>
    <property type="molecule type" value="Genomic_DNA"/>
</dbReference>
<reference evidence="2" key="1">
    <citation type="submission" date="2020-02" db="EMBL/GenBank/DDBJ databases">
        <authorList>
            <person name="Meier V. D."/>
        </authorList>
    </citation>
    <scope>NUCLEOTIDE SEQUENCE</scope>
    <source>
        <strain evidence="2">AVDCRST_MAG08</strain>
    </source>
</reference>
<evidence type="ECO:0000256" key="1">
    <source>
        <dbReference type="SAM" id="MobiDB-lite"/>
    </source>
</evidence>
<proteinExistence type="predicted"/>
<dbReference type="AlphaFoldDB" id="A0A6J4JV48"/>
<protein>
    <recommendedName>
        <fullName evidence="3">General stress protein 17M-like domain-containing protein</fullName>
    </recommendedName>
</protein>
<name>A0A6J4JV48_9PROT</name>
<feature type="compositionally biased region" description="Low complexity" evidence="1">
    <location>
        <begin position="153"/>
        <end position="168"/>
    </location>
</feature>